<comment type="caution">
    <text evidence="2">The sequence shown here is derived from an EMBL/GenBank/DDBJ whole genome shotgun (WGS) entry which is preliminary data.</text>
</comment>
<protein>
    <submittedName>
        <fullName evidence="2">Unnamed protein product</fullName>
    </submittedName>
</protein>
<dbReference type="EMBL" id="BSXW01000037">
    <property type="protein sequence ID" value="GMF10358.1"/>
    <property type="molecule type" value="Genomic_DNA"/>
</dbReference>
<name>A0A9W6TDI0_9STRA</name>
<proteinExistence type="predicted"/>
<evidence type="ECO:0000313" key="2">
    <source>
        <dbReference type="EMBL" id="GMF10358.1"/>
    </source>
</evidence>
<accession>A0A9W6TDI0</accession>
<evidence type="ECO:0000256" key="1">
    <source>
        <dbReference type="SAM" id="MobiDB-lite"/>
    </source>
</evidence>
<keyword evidence="3" id="KW-1185">Reference proteome</keyword>
<evidence type="ECO:0000313" key="3">
    <source>
        <dbReference type="Proteomes" id="UP001165083"/>
    </source>
</evidence>
<dbReference type="AlphaFoldDB" id="A0A9W6TDI0"/>
<feature type="region of interest" description="Disordered" evidence="1">
    <location>
        <begin position="1"/>
        <end position="20"/>
    </location>
</feature>
<dbReference type="Proteomes" id="UP001165083">
    <property type="component" value="Unassembled WGS sequence"/>
</dbReference>
<sequence length="115" mass="12436">MPEVAFSAAVAPVRTSSPPGTSRWLAKYVAVDSQTAPSIISITATKSINTLLHPPRKADSRFLACMSPKLTSESTSRMLPPAQPPAVHTTVFTLPQLHTTSEHKLPYNRSSNLKL</sequence>
<gene>
    <name evidence="2" type="ORF">Plil01_000117600</name>
</gene>
<reference evidence="2" key="1">
    <citation type="submission" date="2023-04" db="EMBL/GenBank/DDBJ databases">
        <title>Phytophthora lilii NBRC 32176.</title>
        <authorList>
            <person name="Ichikawa N."/>
            <person name="Sato H."/>
            <person name="Tonouchi N."/>
        </authorList>
    </citation>
    <scope>NUCLEOTIDE SEQUENCE</scope>
    <source>
        <strain evidence="2">NBRC 32176</strain>
    </source>
</reference>
<organism evidence="2 3">
    <name type="scientific">Phytophthora lilii</name>
    <dbReference type="NCBI Taxonomy" id="2077276"/>
    <lineage>
        <taxon>Eukaryota</taxon>
        <taxon>Sar</taxon>
        <taxon>Stramenopiles</taxon>
        <taxon>Oomycota</taxon>
        <taxon>Peronosporomycetes</taxon>
        <taxon>Peronosporales</taxon>
        <taxon>Peronosporaceae</taxon>
        <taxon>Phytophthora</taxon>
    </lineage>
</organism>